<dbReference type="OrthoDB" id="7939818at2759"/>
<evidence type="ECO:0000313" key="12">
    <source>
        <dbReference type="Proteomes" id="UP000886653"/>
    </source>
</evidence>
<comment type="similarity">
    <text evidence="2 10">Belongs to the glutamate--cysteine ligase type 3 family.</text>
</comment>
<proteinExistence type="inferred from homology"/>
<dbReference type="Gene3D" id="3.30.590.50">
    <property type="match status" value="2"/>
</dbReference>
<dbReference type="PANTHER" id="PTHR11164:SF0">
    <property type="entry name" value="GLUTAMATE--CYSTEINE LIGASE CATALYTIC SUBUNIT"/>
    <property type="match status" value="1"/>
</dbReference>
<evidence type="ECO:0000256" key="6">
    <source>
        <dbReference type="ARBA" id="ARBA00022741"/>
    </source>
</evidence>
<evidence type="ECO:0000256" key="5">
    <source>
        <dbReference type="ARBA" id="ARBA00022684"/>
    </source>
</evidence>
<dbReference type="GO" id="GO:0005524">
    <property type="term" value="F:ATP binding"/>
    <property type="evidence" value="ECO:0007669"/>
    <property type="project" value="UniProtKB-UniRule"/>
</dbReference>
<organism evidence="11 12">
    <name type="scientific">Cronartium quercuum f. sp. fusiforme G11</name>
    <dbReference type="NCBI Taxonomy" id="708437"/>
    <lineage>
        <taxon>Eukaryota</taxon>
        <taxon>Fungi</taxon>
        <taxon>Dikarya</taxon>
        <taxon>Basidiomycota</taxon>
        <taxon>Pucciniomycotina</taxon>
        <taxon>Pucciniomycetes</taxon>
        <taxon>Pucciniales</taxon>
        <taxon>Coleosporiaceae</taxon>
        <taxon>Cronartium</taxon>
    </lineage>
</organism>
<protein>
    <recommendedName>
        <fullName evidence="3 10">Glutamate--cysteine ligase</fullName>
        <ecNumber evidence="3 10">6.3.2.2</ecNumber>
    </recommendedName>
    <alternativeName>
        <fullName evidence="9 10">Gamma-ECS</fullName>
    </alternativeName>
    <alternativeName>
        <fullName evidence="8 10">Gamma-glutamylcysteine synthetase</fullName>
    </alternativeName>
</protein>
<evidence type="ECO:0000256" key="2">
    <source>
        <dbReference type="ARBA" id="ARBA00008100"/>
    </source>
</evidence>
<evidence type="ECO:0000256" key="9">
    <source>
        <dbReference type="ARBA" id="ARBA00032122"/>
    </source>
</evidence>
<keyword evidence="4 10" id="KW-0436">Ligase</keyword>
<evidence type="ECO:0000256" key="7">
    <source>
        <dbReference type="ARBA" id="ARBA00022840"/>
    </source>
</evidence>
<comment type="catalytic activity">
    <reaction evidence="10">
        <text>L-cysteine + L-glutamate + ATP = gamma-L-glutamyl-L-cysteine + ADP + phosphate + H(+)</text>
        <dbReference type="Rhea" id="RHEA:13285"/>
        <dbReference type="ChEBI" id="CHEBI:15378"/>
        <dbReference type="ChEBI" id="CHEBI:29985"/>
        <dbReference type="ChEBI" id="CHEBI:30616"/>
        <dbReference type="ChEBI" id="CHEBI:35235"/>
        <dbReference type="ChEBI" id="CHEBI:43474"/>
        <dbReference type="ChEBI" id="CHEBI:58173"/>
        <dbReference type="ChEBI" id="CHEBI:456216"/>
        <dbReference type="EC" id="6.3.2.2"/>
    </reaction>
</comment>
<keyword evidence="12" id="KW-1185">Reference proteome</keyword>
<dbReference type="FunFam" id="3.30.590.50:FF:000002">
    <property type="entry name" value="Glutamate--cysteine ligase catalytic subunit"/>
    <property type="match status" value="1"/>
</dbReference>
<comment type="pathway">
    <text evidence="1 10">Sulfur metabolism; glutathione biosynthesis; glutathione from L-cysteine and L-glutamate: step 1/2.</text>
</comment>
<keyword evidence="5 10" id="KW-0317">Glutathione biosynthesis</keyword>
<dbReference type="Proteomes" id="UP000886653">
    <property type="component" value="Unassembled WGS sequence"/>
</dbReference>
<evidence type="ECO:0000256" key="10">
    <source>
        <dbReference type="RuleBase" id="RU367135"/>
    </source>
</evidence>
<evidence type="ECO:0000256" key="3">
    <source>
        <dbReference type="ARBA" id="ARBA00012220"/>
    </source>
</evidence>
<dbReference type="InterPro" id="IPR014746">
    <property type="entry name" value="Gln_synth/guanido_kin_cat_dom"/>
</dbReference>
<evidence type="ECO:0000256" key="1">
    <source>
        <dbReference type="ARBA" id="ARBA00005006"/>
    </source>
</evidence>
<dbReference type="GO" id="GO:0004357">
    <property type="term" value="F:glutamate-cysteine ligase activity"/>
    <property type="evidence" value="ECO:0007669"/>
    <property type="project" value="UniProtKB-UniRule"/>
</dbReference>
<keyword evidence="6 10" id="KW-0547">Nucleotide-binding</keyword>
<evidence type="ECO:0000313" key="11">
    <source>
        <dbReference type="EMBL" id="KAG0144766.1"/>
    </source>
</evidence>
<dbReference type="Pfam" id="PF03074">
    <property type="entry name" value="GCS"/>
    <property type="match status" value="1"/>
</dbReference>
<dbReference type="SUPFAM" id="SSF55931">
    <property type="entry name" value="Glutamine synthetase/guanido kinase"/>
    <property type="match status" value="1"/>
</dbReference>
<dbReference type="AlphaFoldDB" id="A0A9P6NJN5"/>
<name>A0A9P6NJN5_9BASI</name>
<sequence>MGLLSLGTAFDWPEASQHSNRVRQLGIQQLIKLYHSNRSRTFDELLWGDEIEYLLITIDHDLKQVKLSLTQLQTLELLRSTLLTLPLPSSVDVLPTFHQEYGRFMLESTPGKPYGPKLKDLIKVEIDMRYRRKLAQSSLKSNQLPITLTSFPRLGVTESFTIPSYSTCGPVAESLYLPDQIINEHVRFPTLTANIRQRRGKKVEIYVPIYQDVQTPKPFNDPTVPKKPPIVRGTNKLIEIPDVPEESIYLDAMGFGMGCCCLQLTFQTPCLDDARRLYDTLVPLAPIMMALSAGSPIFKGFLSARDTRWSVISGAVDDRTITERQSEGREAIPKSRYASVSVYIANQLSHDSSFDDVPAPVDAGLEAELLSVGFDRLLAKHFAHLFIRDPLVIFSESLVDADSRPDSTDHFENIQSTNWQSVRFKPPPSPNSDIGWRVEFRTMEVQLTDFENAAYAIFMRLIVLLIISEPNTNFYLPLSKVDENMRRAEEMDAARKQKFWFKTEGGIIDEFTMKEIICGSDRFDGLLTLVRDYVNKTGTKLPELDKYFDLIHARASGQLLTTASYLRKFVDRHSAYAHDSVINEELAYAIVQHANALERGDVRADELLGDGYVPVDI</sequence>
<dbReference type="InterPro" id="IPR004308">
    <property type="entry name" value="GCS"/>
</dbReference>
<dbReference type="GO" id="GO:0017109">
    <property type="term" value="C:glutamate-cysteine ligase complex"/>
    <property type="evidence" value="ECO:0007669"/>
    <property type="project" value="TreeGrafter"/>
</dbReference>
<dbReference type="PANTHER" id="PTHR11164">
    <property type="entry name" value="GLUTAMATE CYSTEINE LIGASE"/>
    <property type="match status" value="1"/>
</dbReference>
<dbReference type="EC" id="6.3.2.2" evidence="3 10"/>
<comment type="caution">
    <text evidence="11">The sequence shown here is derived from an EMBL/GenBank/DDBJ whole genome shotgun (WGS) entry which is preliminary data.</text>
</comment>
<evidence type="ECO:0000256" key="8">
    <source>
        <dbReference type="ARBA" id="ARBA00030585"/>
    </source>
</evidence>
<dbReference type="GO" id="GO:0006750">
    <property type="term" value="P:glutathione biosynthetic process"/>
    <property type="evidence" value="ECO:0007669"/>
    <property type="project" value="UniProtKB-UniRule"/>
</dbReference>
<dbReference type="Gene3D" id="1.10.8.960">
    <property type="match status" value="1"/>
</dbReference>
<reference evidence="11" key="1">
    <citation type="submission" date="2013-11" db="EMBL/GenBank/DDBJ databases">
        <title>Genome sequence of the fusiform rust pathogen reveals effectors for host alternation and coevolution with pine.</title>
        <authorList>
            <consortium name="DOE Joint Genome Institute"/>
            <person name="Smith K."/>
            <person name="Pendleton A."/>
            <person name="Kubisiak T."/>
            <person name="Anderson C."/>
            <person name="Salamov A."/>
            <person name="Aerts A."/>
            <person name="Riley R."/>
            <person name="Clum A."/>
            <person name="Lindquist E."/>
            <person name="Ence D."/>
            <person name="Campbell M."/>
            <person name="Kronenberg Z."/>
            <person name="Feau N."/>
            <person name="Dhillon B."/>
            <person name="Hamelin R."/>
            <person name="Burleigh J."/>
            <person name="Smith J."/>
            <person name="Yandell M."/>
            <person name="Nelson C."/>
            <person name="Grigoriev I."/>
            <person name="Davis J."/>
        </authorList>
    </citation>
    <scope>NUCLEOTIDE SEQUENCE</scope>
    <source>
        <strain evidence="11">G11</strain>
    </source>
</reference>
<dbReference type="EMBL" id="MU167289">
    <property type="protein sequence ID" value="KAG0144766.1"/>
    <property type="molecule type" value="Genomic_DNA"/>
</dbReference>
<keyword evidence="7 10" id="KW-0067">ATP-binding</keyword>
<gene>
    <name evidence="11" type="ORF">CROQUDRAFT_46841</name>
</gene>
<evidence type="ECO:0000256" key="4">
    <source>
        <dbReference type="ARBA" id="ARBA00022598"/>
    </source>
</evidence>
<accession>A0A9P6NJN5</accession>